<dbReference type="Proteomes" id="UP000051681">
    <property type="component" value="Unassembled WGS sequence"/>
</dbReference>
<dbReference type="Gene3D" id="3.40.50.300">
    <property type="entry name" value="P-loop containing nucleotide triphosphate hydrolases"/>
    <property type="match status" value="2"/>
</dbReference>
<reference evidence="6 7" key="1">
    <citation type="submission" date="2015-09" db="EMBL/GenBank/DDBJ databases">
        <authorList>
            <consortium name="Swine Surveillance"/>
        </authorList>
    </citation>
    <scope>NUCLEOTIDE SEQUENCE [LARGE SCALE GENOMIC DNA]</scope>
    <source>
        <strain evidence="6 7">CECT 8383</strain>
    </source>
</reference>
<evidence type="ECO:0000256" key="3">
    <source>
        <dbReference type="ARBA" id="ARBA00022840"/>
    </source>
</evidence>
<protein>
    <submittedName>
        <fullName evidence="6">Putative ABC transporter ATP-binding protein YheS</fullName>
    </submittedName>
</protein>
<dbReference type="InterPro" id="IPR003593">
    <property type="entry name" value="AAA+_ATPase"/>
</dbReference>
<dbReference type="EMBL" id="CYSF01000009">
    <property type="protein sequence ID" value="CUH84940.1"/>
    <property type="molecule type" value="Genomic_DNA"/>
</dbReference>
<dbReference type="FunFam" id="3.40.50.300:FF:000011">
    <property type="entry name" value="Putative ABC transporter ATP-binding component"/>
    <property type="match status" value="1"/>
</dbReference>
<dbReference type="InterPro" id="IPR017871">
    <property type="entry name" value="ABC_transporter-like_CS"/>
</dbReference>
<dbReference type="CDD" id="cd03221">
    <property type="entry name" value="ABCF_EF-3"/>
    <property type="match status" value="2"/>
</dbReference>
<name>A0A0P1HDJ0_9RHOB</name>
<accession>A0A0P1HDJ0</accession>
<dbReference type="STRING" id="340021.TM5383_02161"/>
<dbReference type="PANTHER" id="PTHR19211:SF14">
    <property type="entry name" value="ATP-BINDING CASSETTE SUB-FAMILY F MEMBER 1"/>
    <property type="match status" value="1"/>
</dbReference>
<dbReference type="InterPro" id="IPR003439">
    <property type="entry name" value="ABC_transporter-like_ATP-bd"/>
</dbReference>
<evidence type="ECO:0000256" key="1">
    <source>
        <dbReference type="ARBA" id="ARBA00022737"/>
    </source>
</evidence>
<dbReference type="AlphaFoldDB" id="A0A0P1HDJ0"/>
<dbReference type="PANTHER" id="PTHR19211">
    <property type="entry name" value="ATP-BINDING TRANSPORT PROTEIN-RELATED"/>
    <property type="match status" value="1"/>
</dbReference>
<evidence type="ECO:0000259" key="5">
    <source>
        <dbReference type="PROSITE" id="PS50893"/>
    </source>
</evidence>
<dbReference type="InterPro" id="IPR027417">
    <property type="entry name" value="P-loop_NTPase"/>
</dbReference>
<dbReference type="Gene3D" id="1.10.287.380">
    <property type="entry name" value="Valyl-tRNA synthetase, C-terminal domain"/>
    <property type="match status" value="1"/>
</dbReference>
<evidence type="ECO:0000256" key="4">
    <source>
        <dbReference type="SAM" id="Coils"/>
    </source>
</evidence>
<keyword evidence="3 6" id="KW-0067">ATP-binding</keyword>
<keyword evidence="1" id="KW-0677">Repeat</keyword>
<dbReference type="InterPro" id="IPR032781">
    <property type="entry name" value="ABC_tran_Xtn"/>
</dbReference>
<keyword evidence="7" id="KW-1185">Reference proteome</keyword>
<dbReference type="PROSITE" id="PS00211">
    <property type="entry name" value="ABC_TRANSPORTER_1"/>
    <property type="match status" value="2"/>
</dbReference>
<dbReference type="SMART" id="SM00382">
    <property type="entry name" value="AAA"/>
    <property type="match status" value="2"/>
</dbReference>
<organism evidence="6 7">
    <name type="scientific">Thalassovita mediterranea</name>
    <dbReference type="NCBI Taxonomy" id="340021"/>
    <lineage>
        <taxon>Bacteria</taxon>
        <taxon>Pseudomonadati</taxon>
        <taxon>Pseudomonadota</taxon>
        <taxon>Alphaproteobacteria</taxon>
        <taxon>Rhodobacterales</taxon>
        <taxon>Roseobacteraceae</taxon>
        <taxon>Thalassovita</taxon>
    </lineage>
</organism>
<dbReference type="GO" id="GO:0016887">
    <property type="term" value="F:ATP hydrolysis activity"/>
    <property type="evidence" value="ECO:0007669"/>
    <property type="project" value="InterPro"/>
</dbReference>
<feature type="domain" description="ABC transporter" evidence="5">
    <location>
        <begin position="2"/>
        <end position="243"/>
    </location>
</feature>
<feature type="domain" description="ABC transporter" evidence="5">
    <location>
        <begin position="310"/>
        <end position="524"/>
    </location>
</feature>
<evidence type="ECO:0000313" key="6">
    <source>
        <dbReference type="EMBL" id="CUH84940.1"/>
    </source>
</evidence>
<dbReference type="Pfam" id="PF00005">
    <property type="entry name" value="ABC_tran"/>
    <property type="match status" value="2"/>
</dbReference>
<dbReference type="RefSeq" id="WP_058319023.1">
    <property type="nucleotide sequence ID" value="NZ_CYSF01000009.1"/>
</dbReference>
<keyword evidence="2" id="KW-0547">Nucleotide-binding</keyword>
<dbReference type="SUPFAM" id="SSF52540">
    <property type="entry name" value="P-loop containing nucleoside triphosphate hydrolases"/>
    <property type="match status" value="2"/>
</dbReference>
<evidence type="ECO:0000313" key="7">
    <source>
        <dbReference type="Proteomes" id="UP000051681"/>
    </source>
</evidence>
<evidence type="ECO:0000256" key="2">
    <source>
        <dbReference type="ARBA" id="ARBA00022741"/>
    </source>
</evidence>
<dbReference type="InterPro" id="IPR050611">
    <property type="entry name" value="ABCF"/>
</dbReference>
<gene>
    <name evidence="6" type="primary">yheS</name>
    <name evidence="6" type="ORF">TM5383_02161</name>
</gene>
<dbReference type="OrthoDB" id="9808609at2"/>
<dbReference type="InterPro" id="IPR037118">
    <property type="entry name" value="Val-tRNA_synth_C_sf"/>
</dbReference>
<sequence>MLRIQDISYSIEGRPLFEGASATIPTGHKVGLIGRNGAGKTTLFKLIRGDLHLDGGSIDLPSRARIGGVAQEVPGNEVSLIDTVLAADTERAALMAEAESATDPARIAEVQTRLADIDAWSAEARASNILRGLGFDAEEQRMPCSAFSGGWRMRVALAAVLFAEPDLLLLDEPTNYLDLEGALWLENYLTKYPHTVLIISHDRDLLNRAVGSILHLEGRQLTYYTGPYDQFAAQRAAQRAVQSAAAKKQEAQRAHLQSFVDRFKAKASKAKQAQSRVKMLEKMETIRAPEDAARTVFTFPEPETLSPPIISTQDASVGYDGTPVLRRLNLRIDQDDRIALLGKNGQGKSTLAKLLSDRLEVLEGGINRSGKLRIGFFAQHQVDELHVDETPLQHLQRELPDQHPSKLRAKLAGFGLMAEQAETEVGRLSGGQKARLSLLLATLPAPQLLILDEPTNHLDIESREALVEALSAYGGAVVLVSHDMHLLSMVADRLWLVKDGAVKPYDEDLQAYRQMLLAADTPPKAEKPKVAAPKRASRDQILALRAEARKGEERIEKLQAMEEKLQERLADPTLFTDRKDEGVMLQKKYAELKDAVERAEELWMEALERLEAAEAQA</sequence>
<keyword evidence="4" id="KW-0175">Coiled coil</keyword>
<dbReference type="GO" id="GO:0005524">
    <property type="term" value="F:ATP binding"/>
    <property type="evidence" value="ECO:0007669"/>
    <property type="project" value="UniProtKB-KW"/>
</dbReference>
<proteinExistence type="predicted"/>
<dbReference type="PROSITE" id="PS50893">
    <property type="entry name" value="ABC_TRANSPORTER_2"/>
    <property type="match status" value="2"/>
</dbReference>
<dbReference type="Pfam" id="PF12848">
    <property type="entry name" value="ABC_tran_Xtn"/>
    <property type="match status" value="1"/>
</dbReference>
<feature type="coiled-coil region" evidence="4">
    <location>
        <begin position="541"/>
        <end position="616"/>
    </location>
</feature>